<dbReference type="EMBL" id="JBICCN010000327">
    <property type="protein sequence ID" value="KAL3077129.1"/>
    <property type="molecule type" value="Genomic_DNA"/>
</dbReference>
<feature type="compositionally biased region" description="Low complexity" evidence="1">
    <location>
        <begin position="1"/>
        <end position="22"/>
    </location>
</feature>
<evidence type="ECO:0000313" key="4">
    <source>
        <dbReference type="EMBL" id="KAL3077129.1"/>
    </source>
</evidence>
<feature type="region of interest" description="Disordered" evidence="1">
    <location>
        <begin position="1"/>
        <end position="28"/>
    </location>
</feature>
<comment type="caution">
    <text evidence="4">The sequence shown here is derived from an EMBL/GenBank/DDBJ whole genome shotgun (WGS) entry which is preliminary data.</text>
</comment>
<evidence type="ECO:0000256" key="2">
    <source>
        <dbReference type="SAM" id="Phobius"/>
    </source>
</evidence>
<dbReference type="PANTHER" id="PTHR46497">
    <property type="entry name" value="THIOREDOXIN DOMAIN-CONTAINING PROTEIN 11"/>
    <property type="match status" value="1"/>
</dbReference>
<dbReference type="Proteomes" id="UP001620645">
    <property type="component" value="Unassembled WGS sequence"/>
</dbReference>
<evidence type="ECO:0000256" key="1">
    <source>
        <dbReference type="SAM" id="MobiDB-lite"/>
    </source>
</evidence>
<accession>A0ABD2I9U7</accession>
<feature type="transmembrane region" description="Helical" evidence="2">
    <location>
        <begin position="91"/>
        <end position="109"/>
    </location>
</feature>
<dbReference type="PROSITE" id="PS51352">
    <property type="entry name" value="THIOREDOXIN_2"/>
    <property type="match status" value="1"/>
</dbReference>
<reference evidence="4 5" key="1">
    <citation type="submission" date="2024-10" db="EMBL/GenBank/DDBJ databases">
        <authorList>
            <person name="Kim D."/>
        </authorList>
    </citation>
    <scope>NUCLEOTIDE SEQUENCE [LARGE SCALE GENOMIC DNA]</scope>
    <source>
        <strain evidence="4">Taebaek</strain>
    </source>
</reference>
<protein>
    <recommendedName>
        <fullName evidence="3">Thioredoxin domain-containing protein</fullName>
    </recommendedName>
</protein>
<dbReference type="Gene3D" id="3.40.30.10">
    <property type="entry name" value="Glutaredoxin"/>
    <property type="match status" value="1"/>
</dbReference>
<name>A0ABD2I9U7_HETSC</name>
<dbReference type="AlphaFoldDB" id="A0ABD2I9U7"/>
<dbReference type="InterPro" id="IPR013766">
    <property type="entry name" value="Thioredoxin_domain"/>
</dbReference>
<feature type="compositionally biased region" description="Basic and acidic residues" evidence="1">
    <location>
        <begin position="486"/>
        <end position="507"/>
    </location>
</feature>
<sequence>MTESVESCSSSNFVSENSNFSSPTGEEDAEGEFYDFNIDKFVQELIDSAIREASCNCEENERRNSTKPVFSSLKSFANLCRTKCHFNLSKMLSFFSLFFCVINLAMLFLRTNQIVREPPPAVPFFRPSNGTVQDLFDGNGFIPDLLMSKSEFVIVMLYAPWDNRCKLFRRSFSDVANAFSIINSVKFVAVNCHYYRGQCKRMYKVHSFPVILALSPYPNGHPILYNQILSEDRLFSWVFHLLNPLQRLHSVDELRSAVLSSDFLVVGHFSLNGLPLPRSYHVFLNSAFKLANFRSSVAFAVVLNRSLALGQMGFESDNQVHMYTFYEDSPSMGLIASTEIQPNNAKSQELADWVKGQIEEKFAAKMVHELELEDLENAGKSDALFRRLSSSSATLVLFSHSLGLRSLSQSQIALRNFVKIFHHCPPFLENLERRSLAEGFFDAPSLGQMLGKNRKSCALSAEQLTLCCDRFSKNGGNCGKLAQKHSKVEQQNEEDSTKGDISKSGEECTSLSEDHSFRRFCCVRAKGNASRSRTFLSRHFFPAVSFPPFLSQMAGKKCRVPNASAHSVAERPFALLSWHQRLLCKFDRMLRLRQSETHRQLRAEETLVQLDFGQLSPSWQWLIGAGCRVNKSLGFLTLDKRFGRHFMRKWGILADGDETADKIAIVARDDERIFAMGSAEGVTISKLAEFVDGFYNKTLKWTPKNEQIVEPIEEDEDGENFSDLSILQRINRQMFLDRILNTNRPFDAVLFFSGGPSHGPSQTLLHFFHQTQKFFEGFEQFIQFFIIDSSKNSFDWHFDFDHLPTVAFFPAKSQESFVFRAEFALSVPNLLGFIFPRCQPKLRWLLAFSLCRGQCLERNLQRIGRMVGKAREDVQILREMIRKMRLKGGVGLRQSVASVRHFQILMKKRRLQKMTLLRLSEIVEELRKRQWDENGEDDGRARKRMAKSAILTNWLMTINSKIATGLSP</sequence>
<dbReference type="Pfam" id="PF00085">
    <property type="entry name" value="Thioredoxin"/>
    <property type="match status" value="1"/>
</dbReference>
<keyword evidence="2" id="KW-1133">Transmembrane helix</keyword>
<organism evidence="4 5">
    <name type="scientific">Heterodera schachtii</name>
    <name type="common">Sugarbeet cyst nematode worm</name>
    <name type="synonym">Tylenchus schachtii</name>
    <dbReference type="NCBI Taxonomy" id="97005"/>
    <lineage>
        <taxon>Eukaryota</taxon>
        <taxon>Metazoa</taxon>
        <taxon>Ecdysozoa</taxon>
        <taxon>Nematoda</taxon>
        <taxon>Chromadorea</taxon>
        <taxon>Rhabditida</taxon>
        <taxon>Tylenchina</taxon>
        <taxon>Tylenchomorpha</taxon>
        <taxon>Tylenchoidea</taxon>
        <taxon>Heteroderidae</taxon>
        <taxon>Heteroderinae</taxon>
        <taxon>Heterodera</taxon>
    </lineage>
</organism>
<dbReference type="InterPro" id="IPR036249">
    <property type="entry name" value="Thioredoxin-like_sf"/>
</dbReference>
<keyword evidence="2" id="KW-0472">Membrane</keyword>
<feature type="region of interest" description="Disordered" evidence="1">
    <location>
        <begin position="484"/>
        <end position="507"/>
    </location>
</feature>
<dbReference type="InterPro" id="IPR052792">
    <property type="entry name" value="Thioredoxin_dom-contain_11"/>
</dbReference>
<gene>
    <name evidence="4" type="ORF">niasHS_013118</name>
</gene>
<dbReference type="PANTHER" id="PTHR46497:SF1">
    <property type="entry name" value="THIOREDOXIN DOMAIN-CONTAINING PROTEIN 11"/>
    <property type="match status" value="1"/>
</dbReference>
<proteinExistence type="predicted"/>
<evidence type="ECO:0000259" key="3">
    <source>
        <dbReference type="PROSITE" id="PS51352"/>
    </source>
</evidence>
<keyword evidence="2" id="KW-0812">Transmembrane</keyword>
<feature type="domain" description="Thioredoxin" evidence="3">
    <location>
        <begin position="113"/>
        <end position="243"/>
    </location>
</feature>
<dbReference type="SUPFAM" id="SSF52833">
    <property type="entry name" value="Thioredoxin-like"/>
    <property type="match status" value="2"/>
</dbReference>
<keyword evidence="5" id="KW-1185">Reference proteome</keyword>
<evidence type="ECO:0000313" key="5">
    <source>
        <dbReference type="Proteomes" id="UP001620645"/>
    </source>
</evidence>